<dbReference type="Proteomes" id="UP001164746">
    <property type="component" value="Chromosome 7"/>
</dbReference>
<protein>
    <submittedName>
        <fullName evidence="1">Uncharacterized protein</fullName>
    </submittedName>
</protein>
<proteinExistence type="predicted"/>
<evidence type="ECO:0000313" key="2">
    <source>
        <dbReference type="Proteomes" id="UP001164746"/>
    </source>
</evidence>
<accession>A0ABY7EL58</accession>
<name>A0ABY7EL58_MYAAR</name>
<dbReference type="EMBL" id="CP111018">
    <property type="protein sequence ID" value="WAR10713.1"/>
    <property type="molecule type" value="Genomic_DNA"/>
</dbReference>
<reference evidence="1" key="1">
    <citation type="submission" date="2022-11" db="EMBL/GenBank/DDBJ databases">
        <title>Centuries of genome instability and evolution in soft-shell clam transmissible cancer (bioRxiv).</title>
        <authorList>
            <person name="Hart S.F.M."/>
            <person name="Yonemitsu M.A."/>
            <person name="Giersch R.M."/>
            <person name="Beal B.F."/>
            <person name="Arriagada G."/>
            <person name="Davis B.W."/>
            <person name="Ostrander E.A."/>
            <person name="Goff S.P."/>
            <person name="Metzger M.J."/>
        </authorList>
    </citation>
    <scope>NUCLEOTIDE SEQUENCE</scope>
    <source>
        <strain evidence="1">MELC-2E11</strain>
        <tissue evidence="1">Siphon/mantle</tissue>
    </source>
</reference>
<evidence type="ECO:0000313" key="1">
    <source>
        <dbReference type="EMBL" id="WAR10713.1"/>
    </source>
</evidence>
<sequence>MQFKDKQVQVAITKGGYVDEVYLFEHAFNQKDKQELVAVNKKLGSMRKYWEDITPKCERLWLCQTSIPVVSDAYEAVL</sequence>
<organism evidence="1 2">
    <name type="scientific">Mya arenaria</name>
    <name type="common">Soft-shell clam</name>
    <dbReference type="NCBI Taxonomy" id="6604"/>
    <lineage>
        <taxon>Eukaryota</taxon>
        <taxon>Metazoa</taxon>
        <taxon>Spiralia</taxon>
        <taxon>Lophotrochozoa</taxon>
        <taxon>Mollusca</taxon>
        <taxon>Bivalvia</taxon>
        <taxon>Autobranchia</taxon>
        <taxon>Heteroconchia</taxon>
        <taxon>Euheterodonta</taxon>
        <taxon>Imparidentia</taxon>
        <taxon>Neoheterodontei</taxon>
        <taxon>Myida</taxon>
        <taxon>Myoidea</taxon>
        <taxon>Myidae</taxon>
        <taxon>Mya</taxon>
    </lineage>
</organism>
<keyword evidence="2" id="KW-1185">Reference proteome</keyword>
<gene>
    <name evidence="1" type="ORF">MAR_035789</name>
</gene>